<dbReference type="PROSITE" id="PS00218">
    <property type="entry name" value="AMINO_ACID_PERMEASE_1"/>
    <property type="match status" value="1"/>
</dbReference>
<dbReference type="GO" id="GO:0016020">
    <property type="term" value="C:membrane"/>
    <property type="evidence" value="ECO:0007669"/>
    <property type="project" value="UniProtKB-SubCell"/>
</dbReference>
<dbReference type="AlphaFoldDB" id="A0A5C5FND4"/>
<organism evidence="9 10">
    <name type="scientific">Rhodotorula diobovata</name>
    <dbReference type="NCBI Taxonomy" id="5288"/>
    <lineage>
        <taxon>Eukaryota</taxon>
        <taxon>Fungi</taxon>
        <taxon>Dikarya</taxon>
        <taxon>Basidiomycota</taxon>
        <taxon>Pucciniomycotina</taxon>
        <taxon>Microbotryomycetes</taxon>
        <taxon>Sporidiobolales</taxon>
        <taxon>Sporidiobolaceae</taxon>
        <taxon>Rhodotorula</taxon>
    </lineage>
</organism>
<evidence type="ECO:0000256" key="1">
    <source>
        <dbReference type="ARBA" id="ARBA00004141"/>
    </source>
</evidence>
<keyword evidence="4" id="KW-0029">Amino-acid transport</keyword>
<feature type="transmembrane region" description="Helical" evidence="7">
    <location>
        <begin position="29"/>
        <end position="50"/>
    </location>
</feature>
<evidence type="ECO:0000256" key="6">
    <source>
        <dbReference type="ARBA" id="ARBA00023136"/>
    </source>
</evidence>
<dbReference type="Proteomes" id="UP000311382">
    <property type="component" value="Unassembled WGS sequence"/>
</dbReference>
<dbReference type="InterPro" id="IPR004840">
    <property type="entry name" value="Amino_acid_permease_CS"/>
</dbReference>
<evidence type="ECO:0000256" key="4">
    <source>
        <dbReference type="ARBA" id="ARBA00022970"/>
    </source>
</evidence>
<dbReference type="Pfam" id="PF00324">
    <property type="entry name" value="AA_permease"/>
    <property type="match status" value="1"/>
</dbReference>
<comment type="subcellular location">
    <subcellularLocation>
        <location evidence="1">Membrane</location>
        <topology evidence="1">Multi-pass membrane protein</topology>
    </subcellularLocation>
</comment>
<feature type="transmembrane region" description="Helical" evidence="7">
    <location>
        <begin position="226"/>
        <end position="245"/>
    </location>
</feature>
<accession>A0A5C5FND4</accession>
<evidence type="ECO:0000256" key="2">
    <source>
        <dbReference type="ARBA" id="ARBA00022448"/>
    </source>
</evidence>
<keyword evidence="10" id="KW-1185">Reference proteome</keyword>
<feature type="transmembrane region" description="Helical" evidence="7">
    <location>
        <begin position="431"/>
        <end position="450"/>
    </location>
</feature>
<dbReference type="STRING" id="5288.A0A5C5FND4"/>
<feature type="transmembrane region" description="Helical" evidence="7">
    <location>
        <begin position="135"/>
        <end position="156"/>
    </location>
</feature>
<dbReference type="EMBL" id="SOZI01000142">
    <property type="protein sequence ID" value="TNY18367.1"/>
    <property type="molecule type" value="Genomic_DNA"/>
</dbReference>
<dbReference type="InterPro" id="IPR050524">
    <property type="entry name" value="APC_YAT"/>
</dbReference>
<feature type="domain" description="Amino acid permease/ SLC12A" evidence="8">
    <location>
        <begin position="1"/>
        <end position="457"/>
    </location>
</feature>
<evidence type="ECO:0000313" key="9">
    <source>
        <dbReference type="EMBL" id="TNY18367.1"/>
    </source>
</evidence>
<reference evidence="9 10" key="1">
    <citation type="submission" date="2019-03" db="EMBL/GenBank/DDBJ databases">
        <title>Rhodosporidium diobovatum UCD-FST 08-225 genome sequencing, assembly, and annotation.</title>
        <authorList>
            <person name="Fakankun I.U."/>
            <person name="Fristensky B."/>
            <person name="Levin D.B."/>
        </authorList>
    </citation>
    <scope>NUCLEOTIDE SEQUENCE [LARGE SCALE GENOMIC DNA]</scope>
    <source>
        <strain evidence="9 10">UCD-FST 08-225</strain>
    </source>
</reference>
<feature type="transmembrane region" description="Helical" evidence="7">
    <location>
        <begin position="71"/>
        <end position="92"/>
    </location>
</feature>
<dbReference type="InterPro" id="IPR004841">
    <property type="entry name" value="AA-permease/SLC12A_dom"/>
</dbReference>
<name>A0A5C5FND4_9BASI</name>
<feature type="transmembrane region" description="Helical" evidence="7">
    <location>
        <begin position="104"/>
        <end position="123"/>
    </location>
</feature>
<keyword evidence="3 7" id="KW-0812">Transmembrane</keyword>
<keyword evidence="2" id="KW-0813">Transport</keyword>
<feature type="transmembrane region" description="Helical" evidence="7">
    <location>
        <begin position="279"/>
        <end position="299"/>
    </location>
</feature>
<protein>
    <submittedName>
        <fullName evidence="9">Amino acid permease/ SLC12A domain-containing protein</fullName>
    </submittedName>
</protein>
<sequence>MIALGGTIGTGLFVGAGSALSTAGAAGVFIGYTIMGAVVYTMMVALGEMTTAYPIRGAFVHQATRFLDPSVGFALGWNYWYSWAIIVAAALVLDYWPGAAKVNVAVWLTVFLVVITSFNFIGVRAFGEAEFWFSLIKIVTLLGLILLGIIITAGGVPGTEPIGFRYWHETPFQQLNDIPGAKGRFLSFWTVFLQASFSFLGTEIVALTAAEAENPRRNVPKAINRVFWRILFFYVVGVLVMSLIVSPNDQRLINGGSDAAASPWVIGIQRAGIKALPSIINAVILIAAFSAGNSDLYAASRTLYGMACDGQAPRIFAKTISNGLPIWSLVATALFGVLAYMNIGTTGEEAFNYLVAVGSVSGLINWLVILITYLRFYYGLKRQGFDRRDLAYQAPLQPYASYFGAFMMTIIIIFNSYQVFLRSSWDTGTFITGYICIPVFFILMLGYKFWKKTKFVRLNDMDFESGRRALDQLEEEWAAKDAAPKSWYQRVWDWIM</sequence>
<comment type="caution">
    <text evidence="9">The sequence shown here is derived from an EMBL/GenBank/DDBJ whole genome shotgun (WGS) entry which is preliminary data.</text>
</comment>
<dbReference type="PANTHER" id="PTHR43341">
    <property type="entry name" value="AMINO ACID PERMEASE"/>
    <property type="match status" value="1"/>
</dbReference>
<gene>
    <name evidence="9" type="ORF">DMC30DRAFT_412381</name>
</gene>
<keyword evidence="6 7" id="KW-0472">Membrane</keyword>
<feature type="transmembrane region" description="Helical" evidence="7">
    <location>
        <begin position="399"/>
        <end position="419"/>
    </location>
</feature>
<proteinExistence type="predicted"/>
<keyword evidence="5 7" id="KW-1133">Transmembrane helix</keyword>
<evidence type="ECO:0000256" key="7">
    <source>
        <dbReference type="SAM" id="Phobius"/>
    </source>
</evidence>
<dbReference type="GO" id="GO:0015171">
    <property type="term" value="F:amino acid transmembrane transporter activity"/>
    <property type="evidence" value="ECO:0007669"/>
    <property type="project" value="TreeGrafter"/>
</dbReference>
<dbReference type="Gene3D" id="1.20.1740.10">
    <property type="entry name" value="Amino acid/polyamine transporter I"/>
    <property type="match status" value="1"/>
</dbReference>
<evidence type="ECO:0000313" key="10">
    <source>
        <dbReference type="Proteomes" id="UP000311382"/>
    </source>
</evidence>
<feature type="transmembrane region" description="Helical" evidence="7">
    <location>
        <begin position="320"/>
        <end position="341"/>
    </location>
</feature>
<dbReference type="FunFam" id="1.20.1740.10:FF:000006">
    <property type="entry name" value="General amino acid permease"/>
    <property type="match status" value="1"/>
</dbReference>
<feature type="transmembrane region" description="Helical" evidence="7">
    <location>
        <begin position="353"/>
        <end position="378"/>
    </location>
</feature>
<evidence type="ECO:0000256" key="3">
    <source>
        <dbReference type="ARBA" id="ARBA00022692"/>
    </source>
</evidence>
<evidence type="ECO:0000259" key="8">
    <source>
        <dbReference type="Pfam" id="PF00324"/>
    </source>
</evidence>
<feature type="transmembrane region" description="Helical" evidence="7">
    <location>
        <begin position="186"/>
        <end position="206"/>
    </location>
</feature>
<dbReference type="PIRSF" id="PIRSF006060">
    <property type="entry name" value="AA_transporter"/>
    <property type="match status" value="1"/>
</dbReference>
<dbReference type="OrthoDB" id="10062876at2759"/>
<dbReference type="PANTHER" id="PTHR43341:SF4">
    <property type="entry name" value="ARGININE PERMEASE CAN1-RELATED"/>
    <property type="match status" value="1"/>
</dbReference>
<evidence type="ECO:0000256" key="5">
    <source>
        <dbReference type="ARBA" id="ARBA00022989"/>
    </source>
</evidence>